<sequence>MLGRSNQYAGLRKSMGSRPSHLAICGGAKSLAIILKGILAANDANFVDENRPDERHLDASKLEEYRRDFCLSRGINNSEGFRRDPKK</sequence>
<keyword evidence="2" id="KW-1185">Reference proteome</keyword>
<evidence type="ECO:0000313" key="2">
    <source>
        <dbReference type="Proteomes" id="UP000286134"/>
    </source>
</evidence>
<protein>
    <submittedName>
        <fullName evidence="1">Uncharacterized protein</fullName>
    </submittedName>
</protein>
<reference evidence="1 2" key="1">
    <citation type="journal article" date="2018" name="BMC Genomics">
        <title>Comparative genome analyses reveal sequence features reflecting distinct modes of host-adaptation between dicot and monocot powdery mildew.</title>
        <authorList>
            <person name="Wu Y."/>
            <person name="Ma X."/>
            <person name="Pan Z."/>
            <person name="Kale S.D."/>
            <person name="Song Y."/>
            <person name="King H."/>
            <person name="Zhang Q."/>
            <person name="Presley C."/>
            <person name="Deng X."/>
            <person name="Wei C.I."/>
            <person name="Xiao S."/>
        </authorList>
    </citation>
    <scope>NUCLEOTIDE SEQUENCE [LARGE SCALE GENOMIC DNA]</scope>
    <source>
        <strain evidence="1">UMSG2</strain>
    </source>
</reference>
<dbReference type="Proteomes" id="UP000286134">
    <property type="component" value="Unassembled WGS sequence"/>
</dbReference>
<gene>
    <name evidence="1" type="ORF">OnM2_101019</name>
</gene>
<comment type="caution">
    <text evidence="1">The sequence shown here is derived from an EMBL/GenBank/DDBJ whole genome shotgun (WGS) entry which is preliminary data.</text>
</comment>
<dbReference type="EMBL" id="MCFK01010177">
    <property type="protein sequence ID" value="RKF53833.1"/>
    <property type="molecule type" value="Genomic_DNA"/>
</dbReference>
<name>A0A420H8V2_9PEZI</name>
<evidence type="ECO:0000313" key="1">
    <source>
        <dbReference type="EMBL" id="RKF53833.1"/>
    </source>
</evidence>
<organism evidence="1 2">
    <name type="scientific">Erysiphe neolycopersici</name>
    <dbReference type="NCBI Taxonomy" id="212602"/>
    <lineage>
        <taxon>Eukaryota</taxon>
        <taxon>Fungi</taxon>
        <taxon>Dikarya</taxon>
        <taxon>Ascomycota</taxon>
        <taxon>Pezizomycotina</taxon>
        <taxon>Leotiomycetes</taxon>
        <taxon>Erysiphales</taxon>
        <taxon>Erysiphaceae</taxon>
        <taxon>Erysiphe</taxon>
    </lineage>
</organism>
<accession>A0A420H8V2</accession>
<proteinExistence type="predicted"/>
<dbReference type="AlphaFoldDB" id="A0A420H8V2"/>